<dbReference type="InterPro" id="IPR001680">
    <property type="entry name" value="WD40_rpt"/>
</dbReference>
<keyword evidence="1 3" id="KW-0853">WD repeat</keyword>
<dbReference type="Pfam" id="PF00400">
    <property type="entry name" value="WD40"/>
    <property type="match status" value="4"/>
</dbReference>
<dbReference type="SUPFAM" id="SSF50998">
    <property type="entry name" value="Quinoprotein alcohol dehydrogenase-like"/>
    <property type="match status" value="1"/>
</dbReference>
<dbReference type="InterPro" id="IPR015943">
    <property type="entry name" value="WD40/YVTN_repeat-like_dom_sf"/>
</dbReference>
<dbReference type="InParanoid" id="A0A077ZZN2"/>
<feature type="repeat" description="WD" evidence="3">
    <location>
        <begin position="533"/>
        <end position="574"/>
    </location>
</feature>
<dbReference type="EMBL" id="CCKQ01004193">
    <property type="protein sequence ID" value="CDW75345.1"/>
    <property type="molecule type" value="Genomic_DNA"/>
</dbReference>
<keyword evidence="6" id="KW-1185">Reference proteome</keyword>
<dbReference type="Gene3D" id="2.130.10.10">
    <property type="entry name" value="YVTN repeat-like/Quinoprotein amine dehydrogenase"/>
    <property type="match status" value="4"/>
</dbReference>
<organism evidence="5 6">
    <name type="scientific">Stylonychia lemnae</name>
    <name type="common">Ciliate</name>
    <dbReference type="NCBI Taxonomy" id="5949"/>
    <lineage>
        <taxon>Eukaryota</taxon>
        <taxon>Sar</taxon>
        <taxon>Alveolata</taxon>
        <taxon>Ciliophora</taxon>
        <taxon>Intramacronucleata</taxon>
        <taxon>Spirotrichea</taxon>
        <taxon>Stichotrichia</taxon>
        <taxon>Sporadotrichida</taxon>
        <taxon>Oxytrichidae</taxon>
        <taxon>Stylonychinae</taxon>
        <taxon>Stylonychia</taxon>
    </lineage>
</organism>
<protein>
    <submittedName>
        <fullName evidence="5">Ef hand family protein</fullName>
    </submittedName>
</protein>
<dbReference type="PANTHER" id="PTHR44324">
    <property type="entry name" value="WD40 REPEAT DOMAIN 95"/>
    <property type="match status" value="1"/>
</dbReference>
<dbReference type="PANTHER" id="PTHR44324:SF4">
    <property type="entry name" value="WD40 REPEAT DOMAIN 95"/>
    <property type="match status" value="1"/>
</dbReference>
<evidence type="ECO:0000313" key="5">
    <source>
        <dbReference type="EMBL" id="CDW75345.1"/>
    </source>
</evidence>
<feature type="repeat" description="WD" evidence="3">
    <location>
        <begin position="491"/>
        <end position="523"/>
    </location>
</feature>
<dbReference type="InterPro" id="IPR051242">
    <property type="entry name" value="WD-EF-hand_domain"/>
</dbReference>
<evidence type="ECO:0000256" key="3">
    <source>
        <dbReference type="PROSITE-ProRule" id="PRU00221"/>
    </source>
</evidence>
<evidence type="ECO:0000256" key="1">
    <source>
        <dbReference type="ARBA" id="ARBA00022574"/>
    </source>
</evidence>
<accession>A0A077ZZN2</accession>
<dbReference type="InterPro" id="IPR019775">
    <property type="entry name" value="WD40_repeat_CS"/>
</dbReference>
<feature type="repeat" description="WD" evidence="3">
    <location>
        <begin position="449"/>
        <end position="490"/>
    </location>
</feature>
<dbReference type="OrthoDB" id="445034at2759"/>
<dbReference type="PROSITE" id="PS00678">
    <property type="entry name" value="WD_REPEATS_1"/>
    <property type="match status" value="1"/>
</dbReference>
<evidence type="ECO:0000256" key="4">
    <source>
        <dbReference type="SAM" id="MobiDB-lite"/>
    </source>
</evidence>
<dbReference type="PROSITE" id="PS50294">
    <property type="entry name" value="WD_REPEATS_REGION"/>
    <property type="match status" value="1"/>
</dbReference>
<dbReference type="SUPFAM" id="SSF50978">
    <property type="entry name" value="WD40 repeat-like"/>
    <property type="match status" value="1"/>
</dbReference>
<keyword evidence="2" id="KW-0677">Repeat</keyword>
<dbReference type="Proteomes" id="UP000039865">
    <property type="component" value="Unassembled WGS sequence"/>
</dbReference>
<evidence type="ECO:0000256" key="2">
    <source>
        <dbReference type="ARBA" id="ARBA00022737"/>
    </source>
</evidence>
<feature type="region of interest" description="Disordered" evidence="4">
    <location>
        <begin position="928"/>
        <end position="950"/>
    </location>
</feature>
<reference evidence="5 6" key="1">
    <citation type="submission" date="2014-06" db="EMBL/GenBank/DDBJ databases">
        <authorList>
            <person name="Swart Estienne"/>
        </authorList>
    </citation>
    <scope>NUCLEOTIDE SEQUENCE [LARGE SCALE GENOMIC DNA]</scope>
    <source>
        <strain evidence="5 6">130c</strain>
    </source>
</reference>
<feature type="compositionally biased region" description="Basic and acidic residues" evidence="4">
    <location>
        <begin position="208"/>
        <end position="218"/>
    </location>
</feature>
<gene>
    <name evidence="5" type="primary">Contig15707.g16732</name>
    <name evidence="5" type="ORF">STYLEM_4332</name>
</gene>
<proteinExistence type="predicted"/>
<dbReference type="PROSITE" id="PS50082">
    <property type="entry name" value="WD_REPEATS_2"/>
    <property type="match status" value="3"/>
</dbReference>
<dbReference type="InterPro" id="IPR011047">
    <property type="entry name" value="Quinoprotein_ADH-like_sf"/>
</dbReference>
<name>A0A077ZZN2_STYLE</name>
<dbReference type="InterPro" id="IPR036322">
    <property type="entry name" value="WD40_repeat_dom_sf"/>
</dbReference>
<evidence type="ECO:0000313" key="6">
    <source>
        <dbReference type="Proteomes" id="UP000039865"/>
    </source>
</evidence>
<dbReference type="SMART" id="SM00320">
    <property type="entry name" value="WD40"/>
    <property type="match status" value="6"/>
</dbReference>
<feature type="region of interest" description="Disordered" evidence="4">
    <location>
        <begin position="177"/>
        <end position="229"/>
    </location>
</feature>
<sequence length="1348" mass="151422">MSNLKKIQYHSLEFKQFIKKYDLVFSPRTTLSKQREHDSIITNQLIKHFDPFTVNFLKKDFDIHQGRATKPQFIGCLKNHLLQWQPQAENRQERLMKYLSIIYDEIDLLDNKIITWEDFSNYLISKASTIGGLVGGSKGAGKAMSSIASAGGSDDIASMSSAMGSVEKIKSFSLTMAVNVPPKDKDKHKRESNKGSGGSSTTNGEGESGDKGSGDKGNKKSSLSGVKDEGKGTTLHKAVFIQELDKIALVEERSDTIQFMNARTGERGCKDLDCGASGGGGGKSGGFNYSQFKKKIIVMSLIYLRLEDYNNLLLIATDDSLIRAWYYNGNQFAPVNPIINDEAHEGDIKILKAKQPQYCMAWDDVHQMLYSGQRDGMINVWNLRQSKPVGFLGTSTDVQSVVANKSAFMKSSMQNHQPTSNTEATPMSISSPNGDNLFGNFQSTILKDNFGHKDIVTELLMLPKLQYLASCSLDKKVILWDTITGEQKRVYTEHTMGVVSMTFNSEHILLFSAGFDHDIYVWNPYIDNPVFKVQAHNAPIVCVFAIDHTPQLISSDADGICKVWDIRTFECVQTINVQENFEQYKFNLSYMLPIWQHKRLLIAGRQLLFFEYDKNQNPSLADDQAPLCCEYIHNTQEFYTPVLDSVKVWNALNGSIKHIFKNDIVSNGAEITAFCMDLNQKRFIIGDSKGQLKVFNCVTGELMKTLQEHHDCEILNLMAVRTKEMSMVVSVGSNSVIQLHEDDSLTGTPAVRRTINIANYEIQTAKVYIFDGQGFHNPNDKSVGLGMKYLIVGLNKGQIKVYELETGRPDASYPAYFDSSDLNEVYALKTKPFFFTTDNHGLLTLWIGPPCLNKYQKCFEMQNIDPDKNEPAAVNCIAYDEKNDILYIGDERGNISAFLFKDIISQVEIRDPTNKSQHYNMHQNHTSINLTNQNDSSSINLNSSRKPHSSSLDEFTYSQYQTAPIMWRTKEHIESIRHLNFLTKIKIWDSSTGQHIDSLRKGNSDESYPINYKEKASAGAKLSFKVTTGTGSAKSGNGNNSKKLIGVDFEALKRRVESNPAIEKIKETIVENEKSTEWKLFLDVDRIQNDQKTYIESVKKQISDAEDQLRNGTNDGGRGFAFKQNQMDIEMLGKVFNIYQQKANEIIQKSQTIQNLAASRFNDQSASMGQANRFLMPSNSQPLLNLKNPNQGMFGNASKSLAQNSININNNNSSALSQYPNQSSFMMSQAMIGGGLGIVGQVKAELNKVEEGIAPRRKRFIEQKESLATQKLLYPSKFRKDPYRNKINQQTQDGHSATKLPSIMKSKVNSSGQMLMGMMGIKEKRIPRNVSEAALRFISALDKVENEL</sequence>